<sequence>MKYSGFFILTSCLISAIGMAQTSENTKMVEIKKIEDPRVYLDSIKNTFVSYDVIDSIDYQWVNKMNTLDIYEDLQSDLEEIDLEQVDDEYDGLTTDLLKERLQILNEKTPFNVVYNETLEKVIKSFIKRRKRSFERLMGISQYYFPMFEERLSKYDVPLEVKYLSIVESALNPKARSRVGATGLWQFMYATGKQYNLEVNSFVDERMDPVKSSDASAEFLADLYRMYGDWELVLASYNAGPGNVNKAMRRSGEYENYWNIRHNLPRETQNYLPAFYATMYMFEFAEEHGMKAAEPAPVQLFETDTISVRQTITFAQLAELLDMTEEEIEFLNPTYKLKVIPYVSDKEHYVRLPIEKVGLFASNEDKIYAYVDFLDSKKEKPVYSMEEMLIEQSNYNNKYHTIKSGESVGVIAQKYGLSVSQLKRMNNMRSNMIYPGKKLIVGRTVVAHASSGKGYYTVKSGDSLYSISKKLPGVSIAKLCRLNNMEEGSMLHPGMKLKIK</sequence>
<dbReference type="Pfam" id="PF01464">
    <property type="entry name" value="SLT"/>
    <property type="match status" value="1"/>
</dbReference>
<comment type="caution">
    <text evidence="4">The sequence shown here is derived from an EMBL/GenBank/DDBJ whole genome shotgun (WGS) entry which is preliminary data.</text>
</comment>
<evidence type="ECO:0000313" key="5">
    <source>
        <dbReference type="Proteomes" id="UP000488936"/>
    </source>
</evidence>
<dbReference type="EMBL" id="WMJY01000029">
    <property type="protein sequence ID" value="MTH30519.1"/>
    <property type="molecule type" value="Genomic_DNA"/>
</dbReference>
<dbReference type="InterPro" id="IPR000189">
    <property type="entry name" value="Transglyc_AS"/>
</dbReference>
<dbReference type="InterPro" id="IPR036779">
    <property type="entry name" value="LysM_dom_sf"/>
</dbReference>
<dbReference type="CDD" id="cd00118">
    <property type="entry name" value="LysM"/>
    <property type="match status" value="2"/>
</dbReference>
<dbReference type="PANTHER" id="PTHR37423:SF2">
    <property type="entry name" value="MEMBRANE-BOUND LYTIC MUREIN TRANSGLYCOSYLASE C"/>
    <property type="match status" value="1"/>
</dbReference>
<dbReference type="SUPFAM" id="SSF53955">
    <property type="entry name" value="Lysozyme-like"/>
    <property type="match status" value="1"/>
</dbReference>
<dbReference type="CDD" id="cd16894">
    <property type="entry name" value="MltD-like"/>
    <property type="match status" value="1"/>
</dbReference>
<feature type="signal peptide" evidence="2">
    <location>
        <begin position="1"/>
        <end position="20"/>
    </location>
</feature>
<dbReference type="SUPFAM" id="SSF54106">
    <property type="entry name" value="LysM domain"/>
    <property type="match status" value="2"/>
</dbReference>
<dbReference type="Pfam" id="PF01476">
    <property type="entry name" value="LysM"/>
    <property type="match status" value="2"/>
</dbReference>
<dbReference type="InterPro" id="IPR018392">
    <property type="entry name" value="LysM"/>
</dbReference>
<comment type="similarity">
    <text evidence="1">Belongs to the transglycosylase Slt family.</text>
</comment>
<dbReference type="GO" id="GO:0000270">
    <property type="term" value="P:peptidoglycan metabolic process"/>
    <property type="evidence" value="ECO:0007669"/>
    <property type="project" value="InterPro"/>
</dbReference>
<dbReference type="OrthoDB" id="9815002at2"/>
<keyword evidence="5" id="KW-1185">Reference proteome</keyword>
<dbReference type="PANTHER" id="PTHR37423">
    <property type="entry name" value="SOLUBLE LYTIC MUREIN TRANSGLYCOSYLASE-RELATED"/>
    <property type="match status" value="1"/>
</dbReference>
<dbReference type="InterPro" id="IPR023346">
    <property type="entry name" value="Lysozyme-like_dom_sf"/>
</dbReference>
<dbReference type="InterPro" id="IPR008258">
    <property type="entry name" value="Transglycosylase_SLT_dom_1"/>
</dbReference>
<dbReference type="Proteomes" id="UP000488936">
    <property type="component" value="Unassembled WGS sequence"/>
</dbReference>
<keyword evidence="2" id="KW-0732">Signal</keyword>
<evidence type="ECO:0000256" key="1">
    <source>
        <dbReference type="ARBA" id="ARBA00007734"/>
    </source>
</evidence>
<dbReference type="GO" id="GO:0008933">
    <property type="term" value="F:peptidoglycan lytic transglycosylase activity"/>
    <property type="evidence" value="ECO:0007669"/>
    <property type="project" value="InterPro"/>
</dbReference>
<feature type="domain" description="LysM" evidence="3">
    <location>
        <begin position="454"/>
        <end position="499"/>
    </location>
</feature>
<dbReference type="Gene3D" id="3.10.350.10">
    <property type="entry name" value="LysM domain"/>
    <property type="match status" value="2"/>
</dbReference>
<dbReference type="PROSITE" id="PS00922">
    <property type="entry name" value="TRANSGLYCOSYLASE"/>
    <property type="match status" value="1"/>
</dbReference>
<dbReference type="AlphaFoldDB" id="A0A7K1GPP0"/>
<accession>A0A7K1GPP0</accession>
<feature type="chain" id="PRO_5029720205" evidence="2">
    <location>
        <begin position="21"/>
        <end position="500"/>
    </location>
</feature>
<protein>
    <submittedName>
        <fullName evidence="4">LysM peptidoglycan-binding domain-containing protein</fullName>
    </submittedName>
</protein>
<evidence type="ECO:0000256" key="2">
    <source>
        <dbReference type="SAM" id="SignalP"/>
    </source>
</evidence>
<evidence type="ECO:0000259" key="3">
    <source>
        <dbReference type="PROSITE" id="PS51782"/>
    </source>
</evidence>
<organism evidence="4 5">
    <name type="scientific">Myroides pelagicus</name>
    <dbReference type="NCBI Taxonomy" id="270914"/>
    <lineage>
        <taxon>Bacteria</taxon>
        <taxon>Pseudomonadati</taxon>
        <taxon>Bacteroidota</taxon>
        <taxon>Flavobacteriia</taxon>
        <taxon>Flavobacteriales</taxon>
        <taxon>Flavobacteriaceae</taxon>
        <taxon>Myroides</taxon>
    </lineage>
</organism>
<evidence type="ECO:0000313" key="4">
    <source>
        <dbReference type="EMBL" id="MTH30519.1"/>
    </source>
</evidence>
<dbReference type="Gene3D" id="1.10.530.10">
    <property type="match status" value="1"/>
</dbReference>
<proteinExistence type="inferred from homology"/>
<gene>
    <name evidence="4" type="ORF">GJV77_11485</name>
</gene>
<dbReference type="GO" id="GO:0016020">
    <property type="term" value="C:membrane"/>
    <property type="evidence" value="ECO:0007669"/>
    <property type="project" value="InterPro"/>
</dbReference>
<dbReference type="RefSeq" id="WP_155036503.1">
    <property type="nucleotide sequence ID" value="NZ_JAYMMG010000005.1"/>
</dbReference>
<dbReference type="SMART" id="SM00257">
    <property type="entry name" value="LysM"/>
    <property type="match status" value="2"/>
</dbReference>
<feature type="domain" description="LysM" evidence="3">
    <location>
        <begin position="398"/>
        <end position="441"/>
    </location>
</feature>
<name>A0A7K1GPP0_9FLAO</name>
<dbReference type="PROSITE" id="PS51782">
    <property type="entry name" value="LYSM"/>
    <property type="match status" value="2"/>
</dbReference>
<reference evidence="4 5" key="1">
    <citation type="journal article" date="2006" name="Int. J. Syst. Evol. Microbiol.">
        <title>Myroides pelagicus sp. nov., isolated from seawater in Thailand.</title>
        <authorList>
            <person name="Yoon J."/>
            <person name="Maneerat S."/>
            <person name="Kawai F."/>
            <person name="Yokota A."/>
        </authorList>
    </citation>
    <scope>NUCLEOTIDE SEQUENCE [LARGE SCALE GENOMIC DNA]</scope>
    <source>
        <strain evidence="4 5">SM1T</strain>
    </source>
</reference>